<evidence type="ECO:0008006" key="3">
    <source>
        <dbReference type="Google" id="ProtNLM"/>
    </source>
</evidence>
<evidence type="ECO:0000256" key="1">
    <source>
        <dbReference type="SAM" id="Phobius"/>
    </source>
</evidence>
<reference evidence="2" key="1">
    <citation type="journal article" date="2020" name="mSystems">
        <title>Genome- and Community-Level Interaction Insights into Carbon Utilization and Element Cycling Functions of Hydrothermarchaeota in Hydrothermal Sediment.</title>
        <authorList>
            <person name="Zhou Z."/>
            <person name="Liu Y."/>
            <person name="Xu W."/>
            <person name="Pan J."/>
            <person name="Luo Z.H."/>
            <person name="Li M."/>
        </authorList>
    </citation>
    <scope>NUCLEOTIDE SEQUENCE [LARGE SCALE GENOMIC DNA]</scope>
    <source>
        <strain evidence="2">SpSt-143</strain>
    </source>
</reference>
<keyword evidence="1" id="KW-0812">Transmembrane</keyword>
<comment type="caution">
    <text evidence="2">The sequence shown here is derived from an EMBL/GenBank/DDBJ whole genome shotgun (WGS) entry which is preliminary data.</text>
</comment>
<proteinExistence type="predicted"/>
<feature type="transmembrane region" description="Helical" evidence="1">
    <location>
        <begin position="123"/>
        <end position="148"/>
    </location>
</feature>
<feature type="transmembrane region" description="Helical" evidence="1">
    <location>
        <begin position="30"/>
        <end position="49"/>
    </location>
</feature>
<evidence type="ECO:0000313" key="2">
    <source>
        <dbReference type="EMBL" id="HER95964.1"/>
    </source>
</evidence>
<keyword evidence="1" id="KW-1133">Transmembrane helix</keyword>
<dbReference type="EMBL" id="DSGB01000004">
    <property type="protein sequence ID" value="HER95964.1"/>
    <property type="molecule type" value="Genomic_DNA"/>
</dbReference>
<gene>
    <name evidence="2" type="ORF">ENO59_05545</name>
</gene>
<feature type="transmembrane region" description="Helical" evidence="1">
    <location>
        <begin position="61"/>
        <end position="88"/>
    </location>
</feature>
<organism evidence="2">
    <name type="scientific">Rhodothermus marinus</name>
    <name type="common">Rhodothermus obamensis</name>
    <dbReference type="NCBI Taxonomy" id="29549"/>
    <lineage>
        <taxon>Bacteria</taxon>
        <taxon>Pseudomonadati</taxon>
        <taxon>Rhodothermota</taxon>
        <taxon>Rhodothermia</taxon>
        <taxon>Rhodothermales</taxon>
        <taxon>Rhodothermaceae</taxon>
        <taxon>Rhodothermus</taxon>
    </lineage>
</organism>
<dbReference type="AlphaFoldDB" id="A0A7V2F5X8"/>
<sequence>MQDKLLSVLLGGAIVGVASTLIAKIPFLGGCLACLGYAGAGLLTVWHYTNTHQLTLPGGQGALLGLLSGAAAALISGLLTLLLIHWGFFADPIATLEASGQLDQMSPQQAEIALRVAQVLSGFWGIVLGILIGGILGLFGGILGAATFKKGASETPSSEPDVL</sequence>
<name>A0A7V2F5X8_RHOMR</name>
<accession>A0A7V2F5X8</accession>
<keyword evidence="1" id="KW-0472">Membrane</keyword>
<protein>
    <recommendedName>
        <fullName evidence="3">DUF4199 domain-containing protein</fullName>
    </recommendedName>
</protein>